<keyword evidence="11" id="KW-1185">Reference proteome</keyword>
<feature type="transmembrane region" description="Helical" evidence="9">
    <location>
        <begin position="54"/>
        <end position="75"/>
    </location>
</feature>
<proteinExistence type="inferred from homology"/>
<dbReference type="RefSeq" id="WP_131613426.1">
    <property type="nucleotide sequence ID" value="NZ_PSZP01000012.1"/>
</dbReference>
<dbReference type="OrthoDB" id="401188at2"/>
<sequence length="76" mass="8101">MLGILITLLVLSFVVIGLSLLMSGDSQGFSGALVGSSDLDLFKVSKERGGKKILKRVMFGLGILLMIGAIIVRVYM</sequence>
<dbReference type="GO" id="GO:0009306">
    <property type="term" value="P:protein secretion"/>
    <property type="evidence" value="ECO:0007669"/>
    <property type="project" value="UniProtKB-UniRule"/>
</dbReference>
<gene>
    <name evidence="10" type="primary">secG</name>
    <name evidence="10" type="ORF">C4B25_02185</name>
</gene>
<reference evidence="10 11" key="1">
    <citation type="submission" date="2018-02" db="EMBL/GenBank/DDBJ databases">
        <title>Mycoplasma marinum and Mycoplasma todarodis sp. nov., moderately halophilic and psychrotolerant mycoplasmas isolated from cephalopods.</title>
        <authorList>
            <person name="Viver T."/>
        </authorList>
    </citation>
    <scope>NUCLEOTIDE SEQUENCE [LARGE SCALE GENOMIC DNA]</scope>
    <source>
        <strain evidence="10 11">5H</strain>
    </source>
</reference>
<keyword evidence="3 9" id="KW-0813">Transport</keyword>
<dbReference type="Pfam" id="PF03840">
    <property type="entry name" value="SecG"/>
    <property type="match status" value="1"/>
</dbReference>
<comment type="caution">
    <text evidence="9">Lacks conserved residue(s) required for the propagation of feature annotation.</text>
</comment>
<comment type="caution">
    <text evidence="10">The sequence shown here is derived from an EMBL/GenBank/DDBJ whole genome shotgun (WGS) entry which is preliminary data.</text>
</comment>
<evidence type="ECO:0000256" key="4">
    <source>
        <dbReference type="ARBA" id="ARBA00022692"/>
    </source>
</evidence>
<evidence type="ECO:0000256" key="3">
    <source>
        <dbReference type="ARBA" id="ARBA00022448"/>
    </source>
</evidence>
<organism evidence="10 11">
    <name type="scientific">Mycoplasma todarodis</name>
    <dbReference type="NCBI Taxonomy" id="1937191"/>
    <lineage>
        <taxon>Bacteria</taxon>
        <taxon>Bacillati</taxon>
        <taxon>Mycoplasmatota</taxon>
        <taxon>Mollicutes</taxon>
        <taxon>Mycoplasmataceae</taxon>
        <taxon>Mycoplasma</taxon>
    </lineage>
</organism>
<evidence type="ECO:0000256" key="8">
    <source>
        <dbReference type="ARBA" id="ARBA00023136"/>
    </source>
</evidence>
<comment type="function">
    <text evidence="9">Involved in protein export. Participates in an early event of protein translocation.</text>
</comment>
<dbReference type="NCBIfam" id="TIGR00810">
    <property type="entry name" value="secG"/>
    <property type="match status" value="1"/>
</dbReference>
<dbReference type="Proteomes" id="UP000291072">
    <property type="component" value="Unassembled WGS sequence"/>
</dbReference>
<dbReference type="AlphaFoldDB" id="A0A4R0XKI4"/>
<comment type="similarity">
    <text evidence="2 9">Belongs to the SecG family.</text>
</comment>
<keyword evidence="9" id="KW-1003">Cell membrane</keyword>
<evidence type="ECO:0000313" key="11">
    <source>
        <dbReference type="Proteomes" id="UP000291072"/>
    </source>
</evidence>
<evidence type="ECO:0000256" key="2">
    <source>
        <dbReference type="ARBA" id="ARBA00008445"/>
    </source>
</evidence>
<name>A0A4R0XKI4_9MOLU</name>
<keyword evidence="6 9" id="KW-1133">Transmembrane helix</keyword>
<keyword evidence="8 9" id="KW-0472">Membrane</keyword>
<evidence type="ECO:0000256" key="7">
    <source>
        <dbReference type="ARBA" id="ARBA00023010"/>
    </source>
</evidence>
<keyword evidence="5 9" id="KW-0653">Protein transport</keyword>
<evidence type="ECO:0000256" key="1">
    <source>
        <dbReference type="ARBA" id="ARBA00004141"/>
    </source>
</evidence>
<evidence type="ECO:0000256" key="9">
    <source>
        <dbReference type="RuleBase" id="RU365087"/>
    </source>
</evidence>
<dbReference type="EMBL" id="PSZP01000012">
    <property type="protein sequence ID" value="TCG11166.1"/>
    <property type="molecule type" value="Genomic_DNA"/>
</dbReference>
<evidence type="ECO:0000256" key="6">
    <source>
        <dbReference type="ARBA" id="ARBA00022989"/>
    </source>
</evidence>
<dbReference type="GO" id="GO:0005886">
    <property type="term" value="C:plasma membrane"/>
    <property type="evidence" value="ECO:0007669"/>
    <property type="project" value="UniProtKB-SubCell"/>
</dbReference>
<dbReference type="GO" id="GO:0015450">
    <property type="term" value="F:protein-transporting ATPase activity"/>
    <property type="evidence" value="ECO:0007669"/>
    <property type="project" value="UniProtKB-UniRule"/>
</dbReference>
<comment type="subcellular location">
    <subcellularLocation>
        <location evidence="9">Cell membrane</location>
        <topology evidence="9">Multi-pass membrane protein</topology>
    </subcellularLocation>
    <subcellularLocation>
        <location evidence="1">Membrane</location>
        <topology evidence="1">Multi-pass membrane protein</topology>
    </subcellularLocation>
</comment>
<accession>A0A4R0XKI4</accession>
<dbReference type="InterPro" id="IPR004692">
    <property type="entry name" value="SecG"/>
</dbReference>
<keyword evidence="4 9" id="KW-0812">Transmembrane</keyword>
<keyword evidence="7 9" id="KW-0811">Translocation</keyword>
<evidence type="ECO:0000256" key="5">
    <source>
        <dbReference type="ARBA" id="ARBA00022927"/>
    </source>
</evidence>
<protein>
    <recommendedName>
        <fullName evidence="9">Protein-export membrane protein SecG</fullName>
    </recommendedName>
</protein>
<evidence type="ECO:0000313" key="10">
    <source>
        <dbReference type="EMBL" id="TCG11166.1"/>
    </source>
</evidence>